<dbReference type="GO" id="GO:0008270">
    <property type="term" value="F:zinc ion binding"/>
    <property type="evidence" value="ECO:0007669"/>
    <property type="project" value="UniProtKB-KW"/>
</dbReference>
<keyword evidence="2" id="KW-0863">Zinc-finger</keyword>
<evidence type="ECO:0000256" key="1">
    <source>
        <dbReference type="ARBA" id="ARBA00022723"/>
    </source>
</evidence>
<dbReference type="InterPro" id="IPR027377">
    <property type="entry name" value="ZAR1/RTP1-5-like_Znf-3CxxC"/>
</dbReference>
<proteinExistence type="predicted"/>
<reference evidence="5 6" key="1">
    <citation type="journal article" date="2018" name="IMA Fungus">
        <title>IMA Genome-F 9: Draft genome sequence of Annulohypoxylon stygium, Aspergillus mulundensis, Berkeleyomyces basicola (syn. Thielaviopsis basicola), Ceratocystis smalleyi, two Cercospora beticola strains, Coleophoma cylindrospora, Fusarium fracticaudum, Phialophora cf. hyalina, and Morchella septimelata.</title>
        <authorList>
            <person name="Wingfield B.D."/>
            <person name="Bills G.F."/>
            <person name="Dong Y."/>
            <person name="Huang W."/>
            <person name="Nel W.J."/>
            <person name="Swalarsk-Parry B.S."/>
            <person name="Vaghefi N."/>
            <person name="Wilken P.M."/>
            <person name="An Z."/>
            <person name="de Beer Z.W."/>
            <person name="De Vos L."/>
            <person name="Chen L."/>
            <person name="Duong T.A."/>
            <person name="Gao Y."/>
            <person name="Hammerbacher A."/>
            <person name="Kikkert J.R."/>
            <person name="Li Y."/>
            <person name="Li H."/>
            <person name="Li K."/>
            <person name="Li Q."/>
            <person name="Liu X."/>
            <person name="Ma X."/>
            <person name="Naidoo K."/>
            <person name="Pethybridge S.J."/>
            <person name="Sun J."/>
            <person name="Steenkamp E.T."/>
            <person name="van der Nest M.A."/>
            <person name="van Wyk S."/>
            <person name="Wingfield M.J."/>
            <person name="Xiong C."/>
            <person name="Yue Q."/>
            <person name="Zhang X."/>
        </authorList>
    </citation>
    <scope>NUCLEOTIDE SEQUENCE [LARGE SCALE GENOMIC DNA]</scope>
    <source>
        <strain evidence="5 6">DSM 5745</strain>
    </source>
</reference>
<dbReference type="RefSeq" id="XP_026605131.1">
    <property type="nucleotide sequence ID" value="XM_026746135.1"/>
</dbReference>
<evidence type="ECO:0000256" key="2">
    <source>
        <dbReference type="ARBA" id="ARBA00022771"/>
    </source>
</evidence>
<accession>A0A3D8SBY5</accession>
<evidence type="ECO:0000313" key="5">
    <source>
        <dbReference type="EMBL" id="RDW83793.1"/>
    </source>
</evidence>
<gene>
    <name evidence="5" type="ORF">DSM5745_04119</name>
</gene>
<sequence>MPSRKKGVKTHSMFTEQHSSVLELLKTSGLKMSFHPVDTDKGTICAKETNVVGEFICNNKPCKSKGWASGVVATVIRLYPDNRYNARVYHQRCKKCNTLSRPKLDESYAERVAYRLKKWNDIDVEEPVYNKESKEPHKTQLCEGCKAGHCRQSNMNSRFYSKRTQRK</sequence>
<keyword evidence="1" id="KW-0479">Metal-binding</keyword>
<dbReference type="STRING" id="1810919.A0A3D8SBY5"/>
<dbReference type="Pfam" id="PF13695">
    <property type="entry name" value="Zn_ribbon_3CxxC"/>
    <property type="match status" value="1"/>
</dbReference>
<dbReference type="Proteomes" id="UP000256690">
    <property type="component" value="Unassembled WGS sequence"/>
</dbReference>
<keyword evidence="3" id="KW-0862">Zinc</keyword>
<feature type="domain" description="3CxxC-type" evidence="4">
    <location>
        <begin position="50"/>
        <end position="148"/>
    </location>
</feature>
<organism evidence="5 6">
    <name type="scientific">Aspergillus mulundensis</name>
    <dbReference type="NCBI Taxonomy" id="1810919"/>
    <lineage>
        <taxon>Eukaryota</taxon>
        <taxon>Fungi</taxon>
        <taxon>Dikarya</taxon>
        <taxon>Ascomycota</taxon>
        <taxon>Pezizomycotina</taxon>
        <taxon>Eurotiomycetes</taxon>
        <taxon>Eurotiomycetidae</taxon>
        <taxon>Eurotiales</taxon>
        <taxon>Aspergillaceae</taxon>
        <taxon>Aspergillus</taxon>
        <taxon>Aspergillus subgen. Nidulantes</taxon>
    </lineage>
</organism>
<dbReference type="GeneID" id="38114489"/>
<protein>
    <recommendedName>
        <fullName evidence="4">3CxxC-type domain-containing protein</fullName>
    </recommendedName>
</protein>
<evidence type="ECO:0000259" key="4">
    <source>
        <dbReference type="SMART" id="SM01328"/>
    </source>
</evidence>
<evidence type="ECO:0000256" key="3">
    <source>
        <dbReference type="ARBA" id="ARBA00022833"/>
    </source>
</evidence>
<dbReference type="SMART" id="SM01328">
    <property type="entry name" value="zf-3CxxC"/>
    <property type="match status" value="1"/>
</dbReference>
<name>A0A3D8SBY5_9EURO</name>
<evidence type="ECO:0000313" key="6">
    <source>
        <dbReference type="Proteomes" id="UP000256690"/>
    </source>
</evidence>
<keyword evidence="6" id="KW-1185">Reference proteome</keyword>
<dbReference type="EMBL" id="PVWQ01000004">
    <property type="protein sequence ID" value="RDW83793.1"/>
    <property type="molecule type" value="Genomic_DNA"/>
</dbReference>
<dbReference type="AlphaFoldDB" id="A0A3D8SBY5"/>
<comment type="caution">
    <text evidence="5">The sequence shown here is derived from an EMBL/GenBank/DDBJ whole genome shotgun (WGS) entry which is preliminary data.</text>
</comment>
<dbReference type="OrthoDB" id="8121437at2759"/>